<proteinExistence type="predicted"/>
<accession>A0A7C0Y6B4</accession>
<gene>
    <name evidence="1" type="ORF">ENG63_07925</name>
</gene>
<dbReference type="CDD" id="cd02440">
    <property type="entry name" value="AdoMet_MTases"/>
    <property type="match status" value="1"/>
</dbReference>
<dbReference type="SUPFAM" id="SSF53335">
    <property type="entry name" value="S-adenosyl-L-methionine-dependent methyltransferases"/>
    <property type="match status" value="1"/>
</dbReference>
<dbReference type="Proteomes" id="UP000886289">
    <property type="component" value="Unassembled WGS sequence"/>
</dbReference>
<protein>
    <submittedName>
        <fullName evidence="1">Class I SAM-dependent methyltransferase</fullName>
    </submittedName>
</protein>
<dbReference type="Gene3D" id="3.40.50.150">
    <property type="entry name" value="Vaccinia Virus protein VP39"/>
    <property type="match status" value="1"/>
</dbReference>
<dbReference type="AlphaFoldDB" id="A0A7C0Y6B4"/>
<dbReference type="InterPro" id="IPR029063">
    <property type="entry name" value="SAM-dependent_MTases_sf"/>
</dbReference>
<keyword evidence="1" id="KW-0808">Transferase</keyword>
<dbReference type="PANTHER" id="PTHR43861">
    <property type="entry name" value="TRANS-ACONITATE 2-METHYLTRANSFERASE-RELATED"/>
    <property type="match status" value="1"/>
</dbReference>
<comment type="caution">
    <text evidence="1">The sequence shown here is derived from an EMBL/GenBank/DDBJ whole genome shotgun (WGS) entry which is preliminary data.</text>
</comment>
<dbReference type="GO" id="GO:0032259">
    <property type="term" value="P:methylation"/>
    <property type="evidence" value="ECO:0007669"/>
    <property type="project" value="UniProtKB-KW"/>
</dbReference>
<keyword evidence="1" id="KW-0489">Methyltransferase</keyword>
<organism evidence="1">
    <name type="scientific">Desulfofervidus auxilii</name>
    <dbReference type="NCBI Taxonomy" id="1621989"/>
    <lineage>
        <taxon>Bacteria</taxon>
        <taxon>Pseudomonadati</taxon>
        <taxon>Thermodesulfobacteriota</taxon>
        <taxon>Candidatus Desulfofervidia</taxon>
        <taxon>Candidatus Desulfofervidales</taxon>
        <taxon>Candidatus Desulfofervidaceae</taxon>
        <taxon>Candidatus Desulfofervidus</taxon>
    </lineage>
</organism>
<dbReference type="GO" id="GO:0008168">
    <property type="term" value="F:methyltransferase activity"/>
    <property type="evidence" value="ECO:0007669"/>
    <property type="project" value="UniProtKB-KW"/>
</dbReference>
<name>A0A7C0Y6B4_DESA2</name>
<dbReference type="PANTHER" id="PTHR43861:SF6">
    <property type="entry name" value="METHYLTRANSFERASE TYPE 11"/>
    <property type="match status" value="1"/>
</dbReference>
<dbReference type="Pfam" id="PF13489">
    <property type="entry name" value="Methyltransf_23"/>
    <property type="match status" value="1"/>
</dbReference>
<sequence length="226" mass="26436">MSDIIEMKPDKKVLNPSYIGRRDDILNLIPNNVNKVLDVGCSVGVLGEQIKQRNSAEVVGIEVDEQMAKIAKEKLDKVIIGDIEKINLADYFTPDYFDCIIFADILEHLKDPWRVLKNTTSFLSDGGVIVISIPNVRHYTTILNLLFKGYWPYRERGIHDKTHLRFFTLKNVKEMIRDAGLKIVKIKRNYRIIEKPHRLNRFSKYFAFPFIKDFLTFQYLIVCKKR</sequence>
<reference evidence="1" key="1">
    <citation type="journal article" date="2020" name="mSystems">
        <title>Genome- and Community-Level Interaction Insights into Carbon Utilization and Element Cycling Functions of Hydrothermarchaeota in Hydrothermal Sediment.</title>
        <authorList>
            <person name="Zhou Z."/>
            <person name="Liu Y."/>
            <person name="Xu W."/>
            <person name="Pan J."/>
            <person name="Luo Z.H."/>
            <person name="Li M."/>
        </authorList>
    </citation>
    <scope>NUCLEOTIDE SEQUENCE [LARGE SCALE GENOMIC DNA]</scope>
    <source>
        <strain evidence="1">HyVt-233</strain>
    </source>
</reference>
<evidence type="ECO:0000313" key="1">
    <source>
        <dbReference type="EMBL" id="HDD44769.1"/>
    </source>
</evidence>
<dbReference type="EMBL" id="DRBS01000295">
    <property type="protein sequence ID" value="HDD44769.1"/>
    <property type="molecule type" value="Genomic_DNA"/>
</dbReference>